<dbReference type="CDD" id="cd17932">
    <property type="entry name" value="DEXQc_UvrD"/>
    <property type="match status" value="1"/>
</dbReference>
<keyword evidence="6" id="KW-0238">DNA-binding</keyword>
<dbReference type="PROSITE" id="PS51198">
    <property type="entry name" value="UVRD_HELICASE_ATP_BIND"/>
    <property type="match status" value="1"/>
</dbReference>
<feature type="binding site" evidence="12">
    <location>
        <begin position="30"/>
        <end position="37"/>
    </location>
    <ligand>
        <name>ATP</name>
        <dbReference type="ChEBI" id="CHEBI:30616"/>
    </ligand>
</feature>
<feature type="domain" description="UvrD-like helicase ATP-binding" evidence="14">
    <location>
        <begin position="9"/>
        <end position="296"/>
    </location>
</feature>
<evidence type="ECO:0000256" key="13">
    <source>
        <dbReference type="SAM" id="MobiDB-lite"/>
    </source>
</evidence>
<evidence type="ECO:0000256" key="2">
    <source>
        <dbReference type="ARBA" id="ARBA00022741"/>
    </source>
</evidence>
<evidence type="ECO:0000256" key="4">
    <source>
        <dbReference type="ARBA" id="ARBA00022806"/>
    </source>
</evidence>
<protein>
    <recommendedName>
        <fullName evidence="9">DNA 3'-5' helicase</fullName>
        <ecNumber evidence="9">5.6.2.4</ecNumber>
    </recommendedName>
    <alternativeName>
        <fullName evidence="10">DNA 3'-5' helicase II</fullName>
    </alternativeName>
</protein>
<keyword evidence="7" id="KW-0413">Isomerase</keyword>
<dbReference type="AlphaFoldDB" id="A0A9X0R1V3"/>
<dbReference type="SUPFAM" id="SSF52540">
    <property type="entry name" value="P-loop containing nucleoside triphosphate hydrolases"/>
    <property type="match status" value="1"/>
</dbReference>
<evidence type="ECO:0000256" key="1">
    <source>
        <dbReference type="ARBA" id="ARBA00009922"/>
    </source>
</evidence>
<evidence type="ECO:0000256" key="11">
    <source>
        <dbReference type="ARBA" id="ARBA00048988"/>
    </source>
</evidence>
<dbReference type="InterPro" id="IPR013986">
    <property type="entry name" value="DExx_box_DNA_helicase_dom_sf"/>
</dbReference>
<dbReference type="GO" id="GO:0033202">
    <property type="term" value="C:DNA helicase complex"/>
    <property type="evidence" value="ECO:0007669"/>
    <property type="project" value="TreeGrafter"/>
</dbReference>
<dbReference type="EC" id="5.6.2.4" evidence="9"/>
<evidence type="ECO:0000256" key="3">
    <source>
        <dbReference type="ARBA" id="ARBA00022801"/>
    </source>
</evidence>
<dbReference type="GO" id="GO:0000725">
    <property type="term" value="P:recombinational repair"/>
    <property type="evidence" value="ECO:0007669"/>
    <property type="project" value="TreeGrafter"/>
</dbReference>
<keyword evidence="2 12" id="KW-0547">Nucleotide-binding</keyword>
<comment type="caution">
    <text evidence="16">The sequence shown here is derived from an EMBL/GenBank/DDBJ whole genome shotgun (WGS) entry which is preliminary data.</text>
</comment>
<evidence type="ECO:0000313" key="17">
    <source>
        <dbReference type="Proteomes" id="UP000600101"/>
    </source>
</evidence>
<evidence type="ECO:0000256" key="8">
    <source>
        <dbReference type="ARBA" id="ARBA00034617"/>
    </source>
</evidence>
<dbReference type="Gene3D" id="1.10.486.10">
    <property type="entry name" value="PCRA, domain 4"/>
    <property type="match status" value="1"/>
</dbReference>
<keyword evidence="5 12" id="KW-0067">ATP-binding</keyword>
<feature type="compositionally biased region" description="Basic and acidic residues" evidence="13">
    <location>
        <begin position="671"/>
        <end position="682"/>
    </location>
</feature>
<dbReference type="InterPro" id="IPR014016">
    <property type="entry name" value="UvrD-like_ATP-bd"/>
</dbReference>
<comment type="catalytic activity">
    <reaction evidence="11">
        <text>ATP + H2O = ADP + phosphate + H(+)</text>
        <dbReference type="Rhea" id="RHEA:13065"/>
        <dbReference type="ChEBI" id="CHEBI:15377"/>
        <dbReference type="ChEBI" id="CHEBI:15378"/>
        <dbReference type="ChEBI" id="CHEBI:30616"/>
        <dbReference type="ChEBI" id="CHEBI:43474"/>
        <dbReference type="ChEBI" id="CHEBI:456216"/>
        <dbReference type="EC" id="5.6.2.4"/>
    </reaction>
</comment>
<dbReference type="InterPro" id="IPR014017">
    <property type="entry name" value="DNA_helicase_UvrD-like_C"/>
</dbReference>
<keyword evidence="3 12" id="KW-0378">Hydrolase</keyword>
<dbReference type="Gene3D" id="3.40.50.300">
    <property type="entry name" value="P-loop containing nucleotide triphosphate hydrolases"/>
    <property type="match status" value="2"/>
</dbReference>
<dbReference type="Pfam" id="PF00580">
    <property type="entry name" value="UvrD-helicase"/>
    <property type="match status" value="1"/>
</dbReference>
<dbReference type="GO" id="GO:0003677">
    <property type="term" value="F:DNA binding"/>
    <property type="evidence" value="ECO:0007669"/>
    <property type="project" value="UniProtKB-KW"/>
</dbReference>
<dbReference type="GO" id="GO:0005524">
    <property type="term" value="F:ATP binding"/>
    <property type="evidence" value="ECO:0007669"/>
    <property type="project" value="UniProtKB-UniRule"/>
</dbReference>
<sequence length="690" mass="75636">MSTAYDDLLVGLNDAQRVAAEQQAPCLVIAGAGSGITSTLTARVMRLLGRDQLPPERLLCITFTNKAAAEMRKRIAARIGADHAPSWVGTFHAIAARLLREDGRTVAGLPPGFTILDQRQAQTAMGAVLGSEDRKEIEEVHAAVSLLKNCLILDRASLGRPEVTRTPAFRRFEWDVLNRAMAVMPRYQDELKRRQALDFDDLLVLPVTAMRADPSLASRWAGRFDEILIDEYQDTNHAQHAMVQLLSSRHGRVFAVGDDAQAIYGFRGAEVAHIRRFVQDYRSAKPIRLEQNYRSTGAILAAANAAISRDRDTIPKRLWTEQKTGQRPTVRSAATAEDEGRLIATTIQSLRSERAGDTPWSEFAVLVRAAFVMKPIVEALRVAAIPLRRVTDRAPEVATEVQAAIAWLRLAASRRVEGGRERWDPGADDAFRRACVLPRRGISGSQFGRLRDAASEKAIAFADAVRAADLSPEDRSTFEPIIEIARRIASALPGLAADDALRLAAKESGTAALISAAGLRAEEDFQATCTAAIQAGSLAGFVDVAAIDLAEEITTAADGVQVMTLHAAKGLEFDHVFLAGLEDGLFPSRKAEDQGALPEERRLFYVGLTRARRTLHLSWAQSRQYPSRASRFLSEIEPLPLLPTIELKSPRPVPPKTKSAPVRRTAPPSEAEVKRLVEDYYKRTGKRPPG</sequence>
<dbReference type="GO" id="GO:0043138">
    <property type="term" value="F:3'-5' DNA helicase activity"/>
    <property type="evidence" value="ECO:0007669"/>
    <property type="project" value="UniProtKB-EC"/>
</dbReference>
<dbReference type="Gene3D" id="1.10.10.160">
    <property type="match status" value="1"/>
</dbReference>
<feature type="region of interest" description="Disordered" evidence="13">
    <location>
        <begin position="645"/>
        <end position="690"/>
    </location>
</feature>
<dbReference type="CDD" id="cd18807">
    <property type="entry name" value="SF1_C_UvrD"/>
    <property type="match status" value="1"/>
</dbReference>
<proteinExistence type="inferred from homology"/>
<accession>A0A9X0R1V3</accession>
<comment type="similarity">
    <text evidence="1">Belongs to the helicase family. UvrD subfamily.</text>
</comment>
<dbReference type="InterPro" id="IPR000212">
    <property type="entry name" value="DNA_helicase_UvrD/REP"/>
</dbReference>
<evidence type="ECO:0000256" key="10">
    <source>
        <dbReference type="ARBA" id="ARBA00034923"/>
    </source>
</evidence>
<reference evidence="16" key="1">
    <citation type="submission" date="2020-08" db="EMBL/GenBank/DDBJ databases">
        <authorList>
            <person name="Hu Y."/>
            <person name="Nguyen S.V."/>
            <person name="Li F."/>
            <person name="Fanning S."/>
        </authorList>
    </citation>
    <scope>NUCLEOTIDE SEQUENCE</scope>
    <source>
        <strain evidence="16">SYSU D8009</strain>
    </source>
</reference>
<comment type="catalytic activity">
    <reaction evidence="8">
        <text>Couples ATP hydrolysis with the unwinding of duplex DNA by translocating in the 3'-5' direction.</text>
        <dbReference type="EC" id="5.6.2.4"/>
    </reaction>
</comment>
<organism evidence="16 17">
    <name type="scientific">Siccirubricoccus deserti</name>
    <dbReference type="NCBI Taxonomy" id="2013562"/>
    <lineage>
        <taxon>Bacteria</taxon>
        <taxon>Pseudomonadati</taxon>
        <taxon>Pseudomonadota</taxon>
        <taxon>Alphaproteobacteria</taxon>
        <taxon>Acetobacterales</taxon>
        <taxon>Roseomonadaceae</taxon>
        <taxon>Siccirubricoccus</taxon>
    </lineage>
</organism>
<dbReference type="RefSeq" id="WP_186772875.1">
    <property type="nucleotide sequence ID" value="NZ_JACOMF010000043.1"/>
</dbReference>
<name>A0A9X0R1V3_9PROT</name>
<evidence type="ECO:0000256" key="12">
    <source>
        <dbReference type="PROSITE-ProRule" id="PRU00560"/>
    </source>
</evidence>
<dbReference type="Pfam" id="PF13361">
    <property type="entry name" value="UvrD_C"/>
    <property type="match status" value="2"/>
</dbReference>
<dbReference type="Proteomes" id="UP000600101">
    <property type="component" value="Unassembled WGS sequence"/>
</dbReference>
<evidence type="ECO:0000256" key="6">
    <source>
        <dbReference type="ARBA" id="ARBA00023125"/>
    </source>
</evidence>
<evidence type="ECO:0000256" key="7">
    <source>
        <dbReference type="ARBA" id="ARBA00023235"/>
    </source>
</evidence>
<dbReference type="InterPro" id="IPR027417">
    <property type="entry name" value="P-loop_NTPase"/>
</dbReference>
<dbReference type="GO" id="GO:0005829">
    <property type="term" value="C:cytosol"/>
    <property type="evidence" value="ECO:0007669"/>
    <property type="project" value="TreeGrafter"/>
</dbReference>
<evidence type="ECO:0000259" key="15">
    <source>
        <dbReference type="PROSITE" id="PS51217"/>
    </source>
</evidence>
<dbReference type="PANTHER" id="PTHR11070">
    <property type="entry name" value="UVRD / RECB / PCRA DNA HELICASE FAMILY MEMBER"/>
    <property type="match status" value="1"/>
</dbReference>
<evidence type="ECO:0000256" key="5">
    <source>
        <dbReference type="ARBA" id="ARBA00022840"/>
    </source>
</evidence>
<keyword evidence="17" id="KW-1185">Reference proteome</keyword>
<feature type="domain" description="UvrD-like helicase C-terminal" evidence="15">
    <location>
        <begin position="297"/>
        <end position="570"/>
    </location>
</feature>
<dbReference type="PROSITE" id="PS51217">
    <property type="entry name" value="UVRD_HELICASE_CTER"/>
    <property type="match status" value="1"/>
</dbReference>
<gene>
    <name evidence="16" type="ORF">H7965_22750</name>
</gene>
<evidence type="ECO:0000256" key="9">
    <source>
        <dbReference type="ARBA" id="ARBA00034808"/>
    </source>
</evidence>
<dbReference type="EMBL" id="JACOMF010000043">
    <property type="protein sequence ID" value="MBC4018119.1"/>
    <property type="molecule type" value="Genomic_DNA"/>
</dbReference>
<evidence type="ECO:0000313" key="16">
    <source>
        <dbReference type="EMBL" id="MBC4018119.1"/>
    </source>
</evidence>
<dbReference type="GO" id="GO:0016787">
    <property type="term" value="F:hydrolase activity"/>
    <property type="evidence" value="ECO:0007669"/>
    <property type="project" value="UniProtKB-UniRule"/>
</dbReference>
<dbReference type="PANTHER" id="PTHR11070:SF2">
    <property type="entry name" value="ATP-DEPENDENT DNA HELICASE SRS2"/>
    <property type="match status" value="1"/>
</dbReference>
<keyword evidence="4 12" id="KW-0347">Helicase</keyword>
<evidence type="ECO:0000259" key="14">
    <source>
        <dbReference type="PROSITE" id="PS51198"/>
    </source>
</evidence>